<keyword evidence="3" id="KW-1185">Reference proteome</keyword>
<sequence>MEGVKISSPIGVDDVDRLVKLLECVKTMGWNRAFEDDVLYGEVNCDTSHFYAEPLHSLREALQDSKVCMETLNKVRNHLGKKIRTLKRRSAPLVLEDGMQRLPDELLAHIFEIGHLSTQTCTFSLRASHVSSRFRQIAI</sequence>
<dbReference type="InterPro" id="IPR001810">
    <property type="entry name" value="F-box_dom"/>
</dbReference>
<dbReference type="OrthoDB" id="3229088at2759"/>
<dbReference type="VEuPathDB" id="FungiDB:BD410DRAFT_899012"/>
<reference evidence="2 3" key="1">
    <citation type="submission" date="2018-06" db="EMBL/GenBank/DDBJ databases">
        <title>A transcriptomic atlas of mushroom development highlights an independent origin of complex multicellularity.</title>
        <authorList>
            <consortium name="DOE Joint Genome Institute"/>
            <person name="Krizsan K."/>
            <person name="Almasi E."/>
            <person name="Merenyi Z."/>
            <person name="Sahu N."/>
            <person name="Viragh M."/>
            <person name="Koszo T."/>
            <person name="Mondo S."/>
            <person name="Kiss B."/>
            <person name="Balint B."/>
            <person name="Kues U."/>
            <person name="Barry K."/>
            <person name="Hegedus J.C."/>
            <person name="Henrissat B."/>
            <person name="Johnson J."/>
            <person name="Lipzen A."/>
            <person name="Ohm R."/>
            <person name="Nagy I."/>
            <person name="Pangilinan J."/>
            <person name="Yan J."/>
            <person name="Xiong Y."/>
            <person name="Grigoriev I.V."/>
            <person name="Hibbett D.S."/>
            <person name="Nagy L.G."/>
        </authorList>
    </citation>
    <scope>NUCLEOTIDE SEQUENCE [LARGE SCALE GENOMIC DNA]</scope>
    <source>
        <strain evidence="2 3">SZMC22713</strain>
    </source>
</reference>
<gene>
    <name evidence="2" type="ORF">BD410DRAFT_899012</name>
</gene>
<proteinExistence type="predicted"/>
<evidence type="ECO:0000313" key="3">
    <source>
        <dbReference type="Proteomes" id="UP000294933"/>
    </source>
</evidence>
<evidence type="ECO:0000259" key="1">
    <source>
        <dbReference type="Pfam" id="PF12937"/>
    </source>
</evidence>
<accession>A0A4Y7Q192</accession>
<organism evidence="2 3">
    <name type="scientific">Rickenella mellea</name>
    <dbReference type="NCBI Taxonomy" id="50990"/>
    <lineage>
        <taxon>Eukaryota</taxon>
        <taxon>Fungi</taxon>
        <taxon>Dikarya</taxon>
        <taxon>Basidiomycota</taxon>
        <taxon>Agaricomycotina</taxon>
        <taxon>Agaricomycetes</taxon>
        <taxon>Hymenochaetales</taxon>
        <taxon>Rickenellaceae</taxon>
        <taxon>Rickenella</taxon>
    </lineage>
</organism>
<protein>
    <recommendedName>
        <fullName evidence="1">F-box domain-containing protein</fullName>
    </recommendedName>
</protein>
<dbReference type="Gene3D" id="1.20.1280.50">
    <property type="match status" value="1"/>
</dbReference>
<dbReference type="Proteomes" id="UP000294933">
    <property type="component" value="Unassembled WGS sequence"/>
</dbReference>
<feature type="domain" description="F-box" evidence="1">
    <location>
        <begin position="100"/>
        <end position="138"/>
    </location>
</feature>
<evidence type="ECO:0000313" key="2">
    <source>
        <dbReference type="EMBL" id="TDL21175.1"/>
    </source>
</evidence>
<dbReference type="EMBL" id="ML170182">
    <property type="protein sequence ID" value="TDL21175.1"/>
    <property type="molecule type" value="Genomic_DNA"/>
</dbReference>
<dbReference type="Pfam" id="PF12937">
    <property type="entry name" value="F-box-like"/>
    <property type="match status" value="1"/>
</dbReference>
<name>A0A4Y7Q192_9AGAM</name>
<dbReference type="AlphaFoldDB" id="A0A4Y7Q192"/>